<evidence type="ECO:0000313" key="2">
    <source>
        <dbReference type="EMBL" id="MDO6425102.1"/>
    </source>
</evidence>
<feature type="non-terminal residue" evidence="2">
    <location>
        <position position="1"/>
    </location>
</feature>
<keyword evidence="1" id="KW-0472">Membrane</keyword>
<gene>
    <name evidence="2" type="ORF">Q4521_21660</name>
</gene>
<proteinExistence type="predicted"/>
<evidence type="ECO:0000313" key="3">
    <source>
        <dbReference type="Proteomes" id="UP001169760"/>
    </source>
</evidence>
<name>A0AAW7XBR2_9GAMM</name>
<dbReference type="AlphaFoldDB" id="A0AAW7XBR2"/>
<feature type="transmembrane region" description="Helical" evidence="1">
    <location>
        <begin position="37"/>
        <end position="60"/>
    </location>
</feature>
<dbReference type="Proteomes" id="UP001169760">
    <property type="component" value="Unassembled WGS sequence"/>
</dbReference>
<evidence type="ECO:0000256" key="1">
    <source>
        <dbReference type="SAM" id="Phobius"/>
    </source>
</evidence>
<dbReference type="EMBL" id="JAUOPB010000262">
    <property type="protein sequence ID" value="MDO6425102.1"/>
    <property type="molecule type" value="Genomic_DNA"/>
</dbReference>
<reference evidence="2" key="1">
    <citation type="submission" date="2023-07" db="EMBL/GenBank/DDBJ databases">
        <title>Genome content predicts the carbon catabolic preferences of heterotrophic bacteria.</title>
        <authorList>
            <person name="Gralka M."/>
        </authorList>
    </citation>
    <scope>NUCLEOTIDE SEQUENCE</scope>
    <source>
        <strain evidence="2">I3M17_2</strain>
    </source>
</reference>
<organism evidence="2 3">
    <name type="scientific">Saccharophagus degradans</name>
    <dbReference type="NCBI Taxonomy" id="86304"/>
    <lineage>
        <taxon>Bacteria</taxon>
        <taxon>Pseudomonadati</taxon>
        <taxon>Pseudomonadota</taxon>
        <taxon>Gammaproteobacteria</taxon>
        <taxon>Cellvibrionales</taxon>
        <taxon>Cellvibrionaceae</taxon>
        <taxon>Saccharophagus</taxon>
    </lineage>
</organism>
<keyword evidence="1" id="KW-1133">Transmembrane helix</keyword>
<protein>
    <submittedName>
        <fullName evidence="2">Uncharacterized protein</fullName>
    </submittedName>
</protein>
<keyword evidence="1" id="KW-0812">Transmembrane</keyword>
<dbReference type="RefSeq" id="WP_303494504.1">
    <property type="nucleotide sequence ID" value="NZ_JAUOPB010000262.1"/>
</dbReference>
<comment type="caution">
    <text evidence="2">The sequence shown here is derived from an EMBL/GenBank/DDBJ whole genome shotgun (WGS) entry which is preliminary data.</text>
</comment>
<accession>A0AAW7XBR2</accession>
<feature type="non-terminal residue" evidence="2">
    <location>
        <position position="88"/>
    </location>
</feature>
<sequence>KNNTQLFEIKNKYKERLIKKEAYISQQEHVIEKKKRIFSQLLFVIAIVFFAFLAVLFLFYHKAKVRRVKEEQEHKAIKIKHEKEKLDV</sequence>